<name>A0A9X1PZD2_STRM4</name>
<accession>A0A9X1PZD2</accession>
<dbReference type="EMBL" id="JAKEIP010000053">
    <property type="protein sequence ID" value="MCF1595019.1"/>
    <property type="molecule type" value="Genomic_DNA"/>
</dbReference>
<keyword evidence="2" id="KW-0347">Helicase</keyword>
<keyword evidence="3" id="KW-1185">Reference proteome</keyword>
<feature type="region of interest" description="Disordered" evidence="1">
    <location>
        <begin position="413"/>
        <end position="440"/>
    </location>
</feature>
<dbReference type="PANTHER" id="PTHR38133">
    <property type="entry name" value="SLR1429 PROTEIN"/>
    <property type="match status" value="1"/>
</dbReference>
<sequence length="440" mass="46506">MTGHDGDMERTFAALPPAHGRGFARTWWGQAWLKALEETALDSGQLKAGRRLARAGAVGAVSVRPGRITAVVQGRDRTAHRADVLLEELTGEQWDRFLDMAVERAGHVAALLDREMPPHLVEDAAATGIELLPGMGDLDPECGCGAWDHCGHTAALCYQMARLVDQDPFVLLLMRGRGERGLLDDLQARGTAPAGPPSERSAAAEAEGVDAEEAYATGEILPPLPAVPQLPAGPGLPPSLDTETPPEPGVAPAALEFLAARTAAAAHRMLTEALRSGHEQHAVEAELTIGQDAVRLAAGSPDGDSLVGDSPVAGVAERLAEGSGRGREGLEIAVRAWHLGGVAALSVLDEEWTVEGETLARARAALETTWDADERPSLRAKGNRWTVVGAQRQLRLGRDGRWWPYRRERSRWVPAGGPAQDPATALASAGVTASEEPGCG</sequence>
<keyword evidence="2" id="KW-0378">Hydrolase</keyword>
<dbReference type="PANTHER" id="PTHR38133:SF1">
    <property type="entry name" value="SLR1429 PROTEIN"/>
    <property type="match status" value="1"/>
</dbReference>
<dbReference type="AlphaFoldDB" id="A0A9X1PZD2"/>
<keyword evidence="2" id="KW-0547">Nucleotide-binding</keyword>
<dbReference type="RefSeq" id="WP_234763338.1">
    <property type="nucleotide sequence ID" value="NZ_JAKEIP010000053.1"/>
</dbReference>
<dbReference type="Proteomes" id="UP001139384">
    <property type="component" value="Unassembled WGS sequence"/>
</dbReference>
<evidence type="ECO:0000313" key="3">
    <source>
        <dbReference type="Proteomes" id="UP001139384"/>
    </source>
</evidence>
<organism evidence="2 3">
    <name type="scientific">Streptomyces muensis</name>
    <dbReference type="NCBI Taxonomy" id="1077944"/>
    <lineage>
        <taxon>Bacteria</taxon>
        <taxon>Bacillati</taxon>
        <taxon>Actinomycetota</taxon>
        <taxon>Actinomycetes</taxon>
        <taxon>Kitasatosporales</taxon>
        <taxon>Streptomycetaceae</taxon>
        <taxon>Streptomyces</taxon>
    </lineage>
</organism>
<feature type="region of interest" description="Disordered" evidence="1">
    <location>
        <begin position="187"/>
        <end position="209"/>
    </location>
</feature>
<reference evidence="2" key="1">
    <citation type="submission" date="2022-01" db="EMBL/GenBank/DDBJ databases">
        <title>Draft Genome Sequences of Seven Type Strains of the Genus Streptomyces.</title>
        <authorList>
            <person name="Aziz S."/>
            <person name="Coretto E."/>
            <person name="Chronakova A."/>
            <person name="Sproer C."/>
            <person name="Huber K."/>
            <person name="Nouioui I."/>
            <person name="Gross H."/>
        </authorList>
    </citation>
    <scope>NUCLEOTIDE SEQUENCE</scope>
    <source>
        <strain evidence="2">DSM 103493</strain>
    </source>
</reference>
<keyword evidence="2" id="KW-0067">ATP-binding</keyword>
<feature type="region of interest" description="Disordered" evidence="1">
    <location>
        <begin position="222"/>
        <end position="250"/>
    </location>
</feature>
<evidence type="ECO:0000256" key="1">
    <source>
        <dbReference type="SAM" id="MobiDB-lite"/>
    </source>
</evidence>
<feature type="compositionally biased region" description="Low complexity" evidence="1">
    <location>
        <begin position="197"/>
        <end position="206"/>
    </location>
</feature>
<dbReference type="GO" id="GO:0004386">
    <property type="term" value="F:helicase activity"/>
    <property type="evidence" value="ECO:0007669"/>
    <property type="project" value="UniProtKB-KW"/>
</dbReference>
<comment type="caution">
    <text evidence="2">The sequence shown here is derived from an EMBL/GenBank/DDBJ whole genome shotgun (WGS) entry which is preliminary data.</text>
</comment>
<protein>
    <submittedName>
        <fullName evidence="2">SWF or SNF family helicase</fullName>
    </submittedName>
</protein>
<evidence type="ECO:0000313" key="2">
    <source>
        <dbReference type="EMBL" id="MCF1595019.1"/>
    </source>
</evidence>
<gene>
    <name evidence="2" type="ORF">L0P92_15770</name>
</gene>
<proteinExistence type="predicted"/>